<evidence type="ECO:0000313" key="4">
    <source>
        <dbReference type="Proteomes" id="UP001257739"/>
    </source>
</evidence>
<reference evidence="3 4" key="1">
    <citation type="submission" date="2023-07" db="EMBL/GenBank/DDBJ databases">
        <title>Sorghum-associated microbial communities from plants grown in Nebraska, USA.</title>
        <authorList>
            <person name="Schachtman D."/>
        </authorList>
    </citation>
    <scope>NUCLEOTIDE SEQUENCE [LARGE SCALE GENOMIC DNA]</scope>
    <source>
        <strain evidence="3 4">BE248</strain>
    </source>
</reference>
<feature type="compositionally biased region" description="Low complexity" evidence="1">
    <location>
        <begin position="39"/>
        <end position="83"/>
    </location>
</feature>
<feature type="region of interest" description="Disordered" evidence="1">
    <location>
        <begin position="34"/>
        <end position="86"/>
    </location>
</feature>
<feature type="chain" id="PRO_5046039237" description="Secreted protein" evidence="2">
    <location>
        <begin position="33"/>
        <end position="222"/>
    </location>
</feature>
<sequence length="222" mass="22878">MNLATFLASKGFLIGAASVVAAGAITFGVVQASGDDDPSAAPSPEDTTTASASATPSATPKPTKTVTAIPTPTTPTATLTTPTTLPPTAPVKSLAISAFSVTPKDMYETLDSSSNVKCHSTDDASSSSDYTYAKLKATIVGAGVTSAKVTFAYKGHSGGGDMDKDDSTHWSQTVGGWNLEPPDYYTYSAHTVTWVLTVRDRQGHTATATRTNTLHGCHASKD</sequence>
<accession>A0ABU1UJP8</accession>
<evidence type="ECO:0008006" key="5">
    <source>
        <dbReference type="Google" id="ProtNLM"/>
    </source>
</evidence>
<protein>
    <recommendedName>
        <fullName evidence="5">Secreted protein</fullName>
    </recommendedName>
</protein>
<organism evidence="3 4">
    <name type="scientific">Aeromicrobium panaciterrae</name>
    <dbReference type="NCBI Taxonomy" id="363861"/>
    <lineage>
        <taxon>Bacteria</taxon>
        <taxon>Bacillati</taxon>
        <taxon>Actinomycetota</taxon>
        <taxon>Actinomycetes</taxon>
        <taxon>Propionibacteriales</taxon>
        <taxon>Nocardioidaceae</taxon>
        <taxon>Aeromicrobium</taxon>
    </lineage>
</organism>
<keyword evidence="2" id="KW-0732">Signal</keyword>
<evidence type="ECO:0000313" key="3">
    <source>
        <dbReference type="EMBL" id="MDR7085401.1"/>
    </source>
</evidence>
<feature type="signal peptide" evidence="2">
    <location>
        <begin position="1"/>
        <end position="32"/>
    </location>
</feature>
<name>A0ABU1UJP8_9ACTN</name>
<gene>
    <name evidence="3" type="ORF">J2X11_000240</name>
</gene>
<keyword evidence="4" id="KW-1185">Reference proteome</keyword>
<proteinExistence type="predicted"/>
<comment type="caution">
    <text evidence="3">The sequence shown here is derived from an EMBL/GenBank/DDBJ whole genome shotgun (WGS) entry which is preliminary data.</text>
</comment>
<dbReference type="EMBL" id="JAVDWH010000001">
    <property type="protein sequence ID" value="MDR7085401.1"/>
    <property type="molecule type" value="Genomic_DNA"/>
</dbReference>
<dbReference type="RefSeq" id="WP_309965642.1">
    <property type="nucleotide sequence ID" value="NZ_JAVDWH010000001.1"/>
</dbReference>
<dbReference type="Proteomes" id="UP001257739">
    <property type="component" value="Unassembled WGS sequence"/>
</dbReference>
<evidence type="ECO:0000256" key="1">
    <source>
        <dbReference type="SAM" id="MobiDB-lite"/>
    </source>
</evidence>
<evidence type="ECO:0000256" key="2">
    <source>
        <dbReference type="SAM" id="SignalP"/>
    </source>
</evidence>